<feature type="transmembrane region" description="Helical" evidence="1">
    <location>
        <begin position="44"/>
        <end position="74"/>
    </location>
</feature>
<feature type="domain" description="GGDEF" evidence="3">
    <location>
        <begin position="487"/>
        <end position="623"/>
    </location>
</feature>
<keyword evidence="1" id="KW-0812">Transmembrane</keyword>
<proteinExistence type="predicted"/>
<dbReference type="STRING" id="398512.Bccel_4499"/>
<reference evidence="5" key="1">
    <citation type="submission" date="2015-07" db="EMBL/GenBank/DDBJ databases">
        <title>Near-Complete Genome Sequence of the Cellulolytic Bacterium Bacteroides (Pseudobacteroides) cellulosolvens ATCC 35603.</title>
        <authorList>
            <person name="Dassa B."/>
            <person name="Utturkar S.M."/>
            <person name="Klingeman D.M."/>
            <person name="Hurt R.A."/>
            <person name="Keller M."/>
            <person name="Xu J."/>
            <person name="Reddy Y.H.K."/>
            <person name="Borovok I."/>
            <person name="Grinberg I.R."/>
            <person name="Lamed R."/>
            <person name="Zhivin O."/>
            <person name="Bayer E.A."/>
            <person name="Brown S.D."/>
        </authorList>
    </citation>
    <scope>NUCLEOTIDE SEQUENCE [LARGE SCALE GENOMIC DNA]</scope>
    <source>
        <strain evidence="5">DSM 2933</strain>
    </source>
</reference>
<dbReference type="PANTHER" id="PTHR44757">
    <property type="entry name" value="DIGUANYLATE CYCLASE DGCP"/>
    <property type="match status" value="1"/>
</dbReference>
<evidence type="ECO:0000259" key="2">
    <source>
        <dbReference type="PROSITE" id="PS50883"/>
    </source>
</evidence>
<dbReference type="SUPFAM" id="SSF141868">
    <property type="entry name" value="EAL domain-like"/>
    <property type="match status" value="1"/>
</dbReference>
<dbReference type="SMART" id="SM00052">
    <property type="entry name" value="EAL"/>
    <property type="match status" value="1"/>
</dbReference>
<feature type="transmembrane region" description="Helical" evidence="1">
    <location>
        <begin position="131"/>
        <end position="156"/>
    </location>
</feature>
<evidence type="ECO:0000256" key="1">
    <source>
        <dbReference type="SAM" id="Phobius"/>
    </source>
</evidence>
<feature type="domain" description="EAL" evidence="2">
    <location>
        <begin position="632"/>
        <end position="886"/>
    </location>
</feature>
<keyword evidence="1" id="KW-0472">Membrane</keyword>
<name>A0A0L6JUA2_9FIRM</name>
<dbReference type="AlphaFoldDB" id="A0A0L6JUA2"/>
<dbReference type="RefSeq" id="WP_036944414.1">
    <property type="nucleotide sequence ID" value="NZ_JQKC01000028.1"/>
</dbReference>
<dbReference type="InterPro" id="IPR035919">
    <property type="entry name" value="EAL_sf"/>
</dbReference>
<organism evidence="4 5">
    <name type="scientific">Pseudobacteroides cellulosolvens ATCC 35603 = DSM 2933</name>
    <dbReference type="NCBI Taxonomy" id="398512"/>
    <lineage>
        <taxon>Bacteria</taxon>
        <taxon>Bacillati</taxon>
        <taxon>Bacillota</taxon>
        <taxon>Clostridia</taxon>
        <taxon>Eubacteriales</taxon>
        <taxon>Oscillospiraceae</taxon>
        <taxon>Pseudobacteroides</taxon>
    </lineage>
</organism>
<dbReference type="PROSITE" id="PS50887">
    <property type="entry name" value="GGDEF"/>
    <property type="match status" value="1"/>
</dbReference>
<sequence>MQNLSLGKTPQSPKLIIGFILLTCICMMARIYKVPLSYGVYISFASFFLFVILRLYGTAFALISSLIVNVFAIALLHPDRISLFISLEIFFVGMIYKYKIRNLFLSEMIYWMILGCPATSLYFFITGEEFGIVGIVAILNQFILGLINALLADMVVSYINPNRLLRSNSSYTIDFSLLIFHFTLISVLVPFTIYVFIDGLNINRDTNTAIIQTMENKNFEIFEQLKSLNIIDLRKIKINSPIQINKIRKILDTEPEGSVVGLMIQDENGKIYVSNKQANKYHNNTNWRLEGKVIHYSDDLYIWRPELTDYYTDETAWKSAFFIKETKFEDIDLKLVIQIPLSKYSEDIWNRYLNKFYIIIIACIIATILSIIISRLLSGTLLKLAELTTDIPNKLSRQEKINWPNTAISQIKSLVLNFTEMSNKLEHLFFKEKEMNNQLLIQTAELKNSKEELRHLAYYDALTDLPNRLYFMEYLKETIESNKDKYLILAIMFIDLNRFKQINDTFGHEVGDMLLKEVARRFKSISNDYTFIARLGGDEFVVILKNADKLKAAETASFINKILADRIHISYNGKGMDLFTSGSIGISMYPIDSNDTNNVLKNADISMYVAKKEGGNTFRFYEEINKDNKEEQIHLEMKLKSALEQRELVLYYQPQFNIKSGNITAIEALLRWNNPELGLILPSKFIPIANDIGLMQEIGSWVLKEACSQIKLWRDMGIIDTRVTVNISGDNFQSQYIIDTIQKVLDETGLNSELLALDITESYLLNNFVSLEKTVSDIKQLGVYISIDDFGEGGSSFSLLKDVQVDCVKIDKILIEKLSTDKKSQLIVKALIDLVHSMGIKVVAEGVETPENVEILRNMNCDDIHGFLLSAPMDKNSFEKWVINYNSRKALFEL</sequence>
<dbReference type="InterPro" id="IPR000160">
    <property type="entry name" value="GGDEF_dom"/>
</dbReference>
<dbReference type="PANTHER" id="PTHR44757:SF2">
    <property type="entry name" value="BIOFILM ARCHITECTURE MAINTENANCE PROTEIN MBAA"/>
    <property type="match status" value="1"/>
</dbReference>
<dbReference type="EMBL" id="LGTC01000001">
    <property type="protein sequence ID" value="KNY29225.1"/>
    <property type="molecule type" value="Genomic_DNA"/>
</dbReference>
<evidence type="ECO:0000313" key="5">
    <source>
        <dbReference type="Proteomes" id="UP000036923"/>
    </source>
</evidence>
<protein>
    <submittedName>
        <fullName evidence="4">Diguanylate cyclase/phosphodiesterase</fullName>
    </submittedName>
</protein>
<dbReference type="SUPFAM" id="SSF55073">
    <property type="entry name" value="Nucleotide cyclase"/>
    <property type="match status" value="1"/>
</dbReference>
<comment type="caution">
    <text evidence="4">The sequence shown here is derived from an EMBL/GenBank/DDBJ whole genome shotgun (WGS) entry which is preliminary data.</text>
</comment>
<dbReference type="InterPro" id="IPR043128">
    <property type="entry name" value="Rev_trsase/Diguanyl_cyclase"/>
</dbReference>
<dbReference type="PROSITE" id="PS50883">
    <property type="entry name" value="EAL"/>
    <property type="match status" value="1"/>
</dbReference>
<feature type="transmembrane region" description="Helical" evidence="1">
    <location>
        <begin position="356"/>
        <end position="377"/>
    </location>
</feature>
<dbReference type="Proteomes" id="UP000036923">
    <property type="component" value="Unassembled WGS sequence"/>
</dbReference>
<evidence type="ECO:0000313" key="4">
    <source>
        <dbReference type="EMBL" id="KNY29225.1"/>
    </source>
</evidence>
<dbReference type="Gene3D" id="3.30.70.270">
    <property type="match status" value="1"/>
</dbReference>
<dbReference type="CDD" id="cd01948">
    <property type="entry name" value="EAL"/>
    <property type="match status" value="1"/>
</dbReference>
<evidence type="ECO:0000259" key="3">
    <source>
        <dbReference type="PROSITE" id="PS50887"/>
    </source>
</evidence>
<dbReference type="Gene3D" id="3.20.20.450">
    <property type="entry name" value="EAL domain"/>
    <property type="match status" value="1"/>
</dbReference>
<dbReference type="CDD" id="cd01949">
    <property type="entry name" value="GGDEF"/>
    <property type="match status" value="1"/>
</dbReference>
<feature type="transmembrane region" description="Helical" evidence="1">
    <location>
        <begin position="15"/>
        <end position="32"/>
    </location>
</feature>
<dbReference type="SMART" id="SM00267">
    <property type="entry name" value="GGDEF"/>
    <property type="match status" value="1"/>
</dbReference>
<dbReference type="Pfam" id="PF00563">
    <property type="entry name" value="EAL"/>
    <property type="match status" value="1"/>
</dbReference>
<keyword evidence="5" id="KW-1185">Reference proteome</keyword>
<keyword evidence="1" id="KW-1133">Transmembrane helix</keyword>
<dbReference type="Pfam" id="PF00990">
    <property type="entry name" value="GGDEF"/>
    <property type="match status" value="1"/>
</dbReference>
<feature type="transmembrane region" description="Helical" evidence="1">
    <location>
        <begin position="108"/>
        <end position="125"/>
    </location>
</feature>
<dbReference type="InterPro" id="IPR029787">
    <property type="entry name" value="Nucleotide_cyclase"/>
</dbReference>
<dbReference type="NCBIfam" id="TIGR00254">
    <property type="entry name" value="GGDEF"/>
    <property type="match status" value="1"/>
</dbReference>
<dbReference type="InterPro" id="IPR001633">
    <property type="entry name" value="EAL_dom"/>
</dbReference>
<accession>A0A0L6JUA2</accession>
<feature type="transmembrane region" description="Helical" evidence="1">
    <location>
        <begin position="80"/>
        <end position="96"/>
    </location>
</feature>
<dbReference type="eggNOG" id="COG5001">
    <property type="taxonomic scope" value="Bacteria"/>
</dbReference>
<gene>
    <name evidence="4" type="ORF">Bccel_4499</name>
</gene>
<dbReference type="InterPro" id="IPR052155">
    <property type="entry name" value="Biofilm_reg_signaling"/>
</dbReference>
<feature type="transmembrane region" description="Helical" evidence="1">
    <location>
        <begin position="177"/>
        <end position="197"/>
    </location>
</feature>
<dbReference type="OrthoDB" id="9804955at2"/>